<accession>A0A8H7VDH6</accession>
<comment type="caution">
    <text evidence="2">The sequence shown here is derived from an EMBL/GenBank/DDBJ whole genome shotgun (WGS) entry which is preliminary data.</text>
</comment>
<gene>
    <name evidence="2" type="ORF">INT45_001382</name>
</gene>
<evidence type="ECO:0000256" key="1">
    <source>
        <dbReference type="SAM" id="MobiDB-lite"/>
    </source>
</evidence>
<evidence type="ECO:0000313" key="3">
    <source>
        <dbReference type="Proteomes" id="UP000646827"/>
    </source>
</evidence>
<organism evidence="2 3">
    <name type="scientific">Circinella minor</name>
    <dbReference type="NCBI Taxonomy" id="1195481"/>
    <lineage>
        <taxon>Eukaryota</taxon>
        <taxon>Fungi</taxon>
        <taxon>Fungi incertae sedis</taxon>
        <taxon>Mucoromycota</taxon>
        <taxon>Mucoromycotina</taxon>
        <taxon>Mucoromycetes</taxon>
        <taxon>Mucorales</taxon>
        <taxon>Lichtheimiaceae</taxon>
        <taxon>Circinella</taxon>
    </lineage>
</organism>
<protein>
    <submittedName>
        <fullName evidence="2">Uncharacterized protein</fullName>
    </submittedName>
</protein>
<dbReference type="EMBL" id="JAEPRB010000408">
    <property type="protein sequence ID" value="KAG2216425.1"/>
    <property type="molecule type" value="Genomic_DNA"/>
</dbReference>
<reference evidence="2 3" key="1">
    <citation type="submission" date="2020-12" db="EMBL/GenBank/DDBJ databases">
        <title>Metabolic potential, ecology and presence of endohyphal bacteria is reflected in genomic diversity of Mucoromycotina.</title>
        <authorList>
            <person name="Muszewska A."/>
            <person name="Okrasinska A."/>
            <person name="Steczkiewicz K."/>
            <person name="Drgas O."/>
            <person name="Orlowska M."/>
            <person name="Perlinska-Lenart U."/>
            <person name="Aleksandrzak-Piekarczyk T."/>
            <person name="Szatraj K."/>
            <person name="Zielenkiewicz U."/>
            <person name="Pilsyk S."/>
            <person name="Malc E."/>
            <person name="Mieczkowski P."/>
            <person name="Kruszewska J.S."/>
            <person name="Biernat P."/>
            <person name="Pawlowska J."/>
        </authorList>
    </citation>
    <scope>NUCLEOTIDE SEQUENCE [LARGE SCALE GENOMIC DNA]</scope>
    <source>
        <strain evidence="2 3">CBS 142.35</strain>
    </source>
</reference>
<feature type="region of interest" description="Disordered" evidence="1">
    <location>
        <begin position="1"/>
        <end position="28"/>
    </location>
</feature>
<dbReference type="AlphaFoldDB" id="A0A8H7VDH6"/>
<dbReference type="Proteomes" id="UP000646827">
    <property type="component" value="Unassembled WGS sequence"/>
</dbReference>
<evidence type="ECO:0000313" key="2">
    <source>
        <dbReference type="EMBL" id="KAG2216425.1"/>
    </source>
</evidence>
<keyword evidence="3" id="KW-1185">Reference proteome</keyword>
<proteinExistence type="predicted"/>
<feature type="compositionally biased region" description="Basic and acidic residues" evidence="1">
    <location>
        <begin position="1"/>
        <end position="12"/>
    </location>
</feature>
<sequence>MAKTKKTTERKRQAIPRKSLKKAGPTAAELRAASTRLKSLIGSVQLLQETHGQQEEHELARRLNDLSLEETQTQDKAIKISMQKQSALQNDLDAFSSNICSPTLVVKPPLKITKYRTIPFSCIKIFGTPVVPVEKLLKE</sequence>
<name>A0A8H7VDH6_9FUNG</name>